<feature type="compositionally biased region" description="Low complexity" evidence="2">
    <location>
        <begin position="297"/>
        <end position="329"/>
    </location>
</feature>
<feature type="domain" description="FHA" evidence="3">
    <location>
        <begin position="469"/>
        <end position="518"/>
    </location>
</feature>
<dbReference type="PROSITE" id="PS50006">
    <property type="entry name" value="FHA_DOMAIN"/>
    <property type="match status" value="1"/>
</dbReference>
<name>A0ABV8DVS2_9NOCA</name>
<dbReference type="InterPro" id="IPR000253">
    <property type="entry name" value="FHA_dom"/>
</dbReference>
<feature type="compositionally biased region" description="Low complexity" evidence="2">
    <location>
        <begin position="257"/>
        <end position="272"/>
    </location>
</feature>
<dbReference type="SMART" id="SM00240">
    <property type="entry name" value="FHA"/>
    <property type="match status" value="1"/>
</dbReference>
<feature type="compositionally biased region" description="Basic and acidic residues" evidence="2">
    <location>
        <begin position="167"/>
        <end position="178"/>
    </location>
</feature>
<feature type="compositionally biased region" description="Low complexity" evidence="2">
    <location>
        <begin position="126"/>
        <end position="150"/>
    </location>
</feature>
<feature type="compositionally biased region" description="Low complexity" evidence="2">
    <location>
        <begin position="192"/>
        <end position="204"/>
    </location>
</feature>
<gene>
    <name evidence="4" type="ORF">ACFO0B_17545</name>
</gene>
<feature type="region of interest" description="Disordered" evidence="2">
    <location>
        <begin position="114"/>
        <end position="329"/>
    </location>
</feature>
<dbReference type="PANTHER" id="PTHR23308">
    <property type="entry name" value="NUCLEAR INHIBITOR OF PROTEIN PHOSPHATASE-1"/>
    <property type="match status" value="1"/>
</dbReference>
<evidence type="ECO:0000259" key="3">
    <source>
        <dbReference type="PROSITE" id="PS50006"/>
    </source>
</evidence>
<feature type="compositionally biased region" description="Gly residues" evidence="2">
    <location>
        <begin position="395"/>
        <end position="406"/>
    </location>
</feature>
<feature type="compositionally biased region" description="Low complexity" evidence="2">
    <location>
        <begin position="374"/>
        <end position="385"/>
    </location>
</feature>
<comment type="caution">
    <text evidence="4">The sequence shown here is derived from an EMBL/GenBank/DDBJ whole genome shotgun (WGS) entry which is preliminary data.</text>
</comment>
<accession>A0ABV8DVS2</accession>
<dbReference type="SUPFAM" id="SSF49879">
    <property type="entry name" value="SMAD/FHA domain"/>
    <property type="match status" value="1"/>
</dbReference>
<dbReference type="EMBL" id="JBHSAX010000014">
    <property type="protein sequence ID" value="MFC3963799.1"/>
    <property type="molecule type" value="Genomic_DNA"/>
</dbReference>
<dbReference type="InterPro" id="IPR022128">
    <property type="entry name" value="FhaA_N"/>
</dbReference>
<proteinExistence type="predicted"/>
<dbReference type="Pfam" id="PF00498">
    <property type="entry name" value="FHA"/>
    <property type="match status" value="1"/>
</dbReference>
<dbReference type="CDD" id="cd22668">
    <property type="entry name" value="FHA_FhaA-like"/>
    <property type="match status" value="1"/>
</dbReference>
<dbReference type="InterPro" id="IPR008984">
    <property type="entry name" value="SMAD_FHA_dom_sf"/>
</dbReference>
<keyword evidence="5" id="KW-1185">Reference proteome</keyword>
<reference evidence="5" key="1">
    <citation type="journal article" date="2019" name="Int. J. Syst. Evol. Microbiol.">
        <title>The Global Catalogue of Microorganisms (GCM) 10K type strain sequencing project: providing services to taxonomists for standard genome sequencing and annotation.</title>
        <authorList>
            <consortium name="The Broad Institute Genomics Platform"/>
            <consortium name="The Broad Institute Genome Sequencing Center for Infectious Disease"/>
            <person name="Wu L."/>
            <person name="Ma J."/>
        </authorList>
    </citation>
    <scope>NUCLEOTIDE SEQUENCE [LARGE SCALE GENOMIC DNA]</scope>
    <source>
        <strain evidence="5">CGMCC 4.7330</strain>
    </source>
</reference>
<dbReference type="Gene3D" id="2.60.200.20">
    <property type="match status" value="1"/>
</dbReference>
<evidence type="ECO:0000313" key="5">
    <source>
        <dbReference type="Proteomes" id="UP001595696"/>
    </source>
</evidence>
<feature type="compositionally biased region" description="Gly residues" evidence="2">
    <location>
        <begin position="273"/>
        <end position="296"/>
    </location>
</feature>
<dbReference type="InterPro" id="IPR050923">
    <property type="entry name" value="Cell_Proc_Reg/RNA_Proc"/>
</dbReference>
<evidence type="ECO:0000256" key="1">
    <source>
        <dbReference type="ARBA" id="ARBA00022553"/>
    </source>
</evidence>
<feature type="region of interest" description="Disordered" evidence="2">
    <location>
        <begin position="374"/>
        <end position="410"/>
    </location>
</feature>
<keyword evidence="1" id="KW-0597">Phosphoprotein</keyword>
<dbReference type="Proteomes" id="UP001595696">
    <property type="component" value="Unassembled WGS sequence"/>
</dbReference>
<feature type="compositionally biased region" description="Gly residues" evidence="2">
    <location>
        <begin position="247"/>
        <end position="256"/>
    </location>
</feature>
<dbReference type="Gene3D" id="3.30.2320.60">
    <property type="entry name" value="FhaA, phosphopeptide-binding domain (DUF3662)"/>
    <property type="match status" value="1"/>
</dbReference>
<protein>
    <submittedName>
        <fullName evidence="4">FhaA domain-containing protein</fullName>
    </submittedName>
</protein>
<organism evidence="4 5">
    <name type="scientific">Nocardia jiangsuensis</name>
    <dbReference type="NCBI Taxonomy" id="1691563"/>
    <lineage>
        <taxon>Bacteria</taxon>
        <taxon>Bacillati</taxon>
        <taxon>Actinomycetota</taxon>
        <taxon>Actinomycetes</taxon>
        <taxon>Mycobacteriales</taxon>
        <taxon>Nocardiaceae</taxon>
        <taxon>Nocardia</taxon>
    </lineage>
</organism>
<sequence length="541" mass="55102">MGIVDRFERRLQGAVGDAAARVFGGSVVPKEVEAALQREASDRVQDVGGGHLLAPNSYVITVAASDHAQLAADPELTSKAFAKYLHDYIRDQGWQTYGEVHVAFEASPTLHTGQFRASGRVDPDVGRGAPAPGRSGASAPSPGAAQQRPANPQPGAGPMTQNSGYDPSREPAESDPRNRGYAPPPAGRPQNGAYGDDYGRGAAAPEGYSDYQAGGDYQNGYGQPGYGAEQPGYGAGRAYGEQPPGYGQQGGYGAAGGAPQAYSEPGYEQQQPGGYGGQPPGYGAERGYGQQGGGYGAEQPGYGAAQPGYGEPGYGAEQPGAGYGAEQQQGYGQAGYGAGGQAGYGEQGYGQAGAGYGDRAGYGAAPAAPAGYGQAPGAAPGYGQEQEYRDPGYGEQPGYGQGGGYGAEERGGYAGQQAGYGDRGGYAGGAAAPAAQPGYAAPAAGSGFQATLQLDDGSGRTYQLREGSNIIGRGQDAHFRLPDTGVSRRHIEVRWDGQTAMLSDLGSTNGTLVNGSPVQDWQLADGDVIRAGHSEILIRIV</sequence>
<evidence type="ECO:0000256" key="2">
    <source>
        <dbReference type="SAM" id="MobiDB-lite"/>
    </source>
</evidence>
<dbReference type="InterPro" id="IPR042287">
    <property type="entry name" value="FhaA_N_sf"/>
</dbReference>
<evidence type="ECO:0000313" key="4">
    <source>
        <dbReference type="EMBL" id="MFC3963799.1"/>
    </source>
</evidence>
<dbReference type="RefSeq" id="WP_378613536.1">
    <property type="nucleotide sequence ID" value="NZ_JBHSAX010000014.1"/>
</dbReference>
<dbReference type="Pfam" id="PF12401">
    <property type="entry name" value="FhaA_N"/>
    <property type="match status" value="1"/>
</dbReference>